<sequence length="364" mass="39215">MSDVVRRTLRRFRDEHDVPGVAVCTFTGAGPETAVADGVTSAETQHAMTPDTVFRIYSIAKFVTATMIVSLAADGVLDLDAPIDGYVGGLRRRTGSGSDGTTLRHLLSHRSGLLPDAVLHDGLSRDPGGLAAAVRHDYARTPVLARAGEFYGYSNLGVSLAGLVVQEVTGTPFADLVRDRVFRPLGMTRSTHDPAVAMTYPLAQHHLPGDGGGLRVDHGAKAGTKHEPSSLCYSTALDMARLGAHHLRARAELGQMHLPHADPRLDIDLRYGLGCYLSPEVQGIRQVGHEGFYGGMWAKLVLDPAAGRGVVWLDNRGEELREQRYRAIRDLFDGLGRIDAAGPSVSPSKARRCTASTSAWARRR</sequence>
<evidence type="ECO:0000256" key="2">
    <source>
        <dbReference type="SAM" id="MobiDB-lite"/>
    </source>
</evidence>
<evidence type="ECO:0000256" key="1">
    <source>
        <dbReference type="ARBA" id="ARBA00022801"/>
    </source>
</evidence>
<dbReference type="STRING" id="546364.SAMN04489730_5186"/>
<dbReference type="Pfam" id="PF00144">
    <property type="entry name" value="Beta-lactamase"/>
    <property type="match status" value="1"/>
</dbReference>
<organism evidence="4 5">
    <name type="scientific">Amycolatopsis australiensis</name>
    <dbReference type="NCBI Taxonomy" id="546364"/>
    <lineage>
        <taxon>Bacteria</taxon>
        <taxon>Bacillati</taxon>
        <taxon>Actinomycetota</taxon>
        <taxon>Actinomycetes</taxon>
        <taxon>Pseudonocardiales</taxon>
        <taxon>Pseudonocardiaceae</taxon>
        <taxon>Amycolatopsis</taxon>
    </lineage>
</organism>
<keyword evidence="1" id="KW-0378">Hydrolase</keyword>
<dbReference type="RefSeq" id="WP_072478699.1">
    <property type="nucleotide sequence ID" value="NZ_FPJG01000006.1"/>
</dbReference>
<feature type="region of interest" description="Disordered" evidence="2">
    <location>
        <begin position="342"/>
        <end position="364"/>
    </location>
</feature>
<dbReference type="PANTHER" id="PTHR43283">
    <property type="entry name" value="BETA-LACTAMASE-RELATED"/>
    <property type="match status" value="1"/>
</dbReference>
<evidence type="ECO:0000259" key="3">
    <source>
        <dbReference type="Pfam" id="PF00144"/>
    </source>
</evidence>
<dbReference type="Proteomes" id="UP000182740">
    <property type="component" value="Unassembled WGS sequence"/>
</dbReference>
<dbReference type="AlphaFoldDB" id="A0A1K1SBM4"/>
<dbReference type="InterPro" id="IPR050789">
    <property type="entry name" value="Diverse_Enzym_Activities"/>
</dbReference>
<dbReference type="SUPFAM" id="SSF56601">
    <property type="entry name" value="beta-lactamase/transpeptidase-like"/>
    <property type="match status" value="1"/>
</dbReference>
<reference evidence="5" key="1">
    <citation type="submission" date="2016-11" db="EMBL/GenBank/DDBJ databases">
        <authorList>
            <person name="Varghese N."/>
            <person name="Submissions S."/>
        </authorList>
    </citation>
    <scope>NUCLEOTIDE SEQUENCE [LARGE SCALE GENOMIC DNA]</scope>
    <source>
        <strain evidence="5">DSM 44671</strain>
    </source>
</reference>
<dbReference type="PANTHER" id="PTHR43283:SF11">
    <property type="entry name" value="BETA-LACTAMASE-RELATED DOMAIN-CONTAINING PROTEIN"/>
    <property type="match status" value="1"/>
</dbReference>
<feature type="compositionally biased region" description="Polar residues" evidence="2">
    <location>
        <begin position="354"/>
        <end position="364"/>
    </location>
</feature>
<proteinExistence type="predicted"/>
<dbReference type="InterPro" id="IPR012338">
    <property type="entry name" value="Beta-lactam/transpept-like"/>
</dbReference>
<feature type="domain" description="Beta-lactamase-related" evidence="3">
    <location>
        <begin position="5"/>
        <end position="329"/>
    </location>
</feature>
<dbReference type="EMBL" id="FPJG01000006">
    <property type="protein sequence ID" value="SFW81437.1"/>
    <property type="molecule type" value="Genomic_DNA"/>
</dbReference>
<protein>
    <submittedName>
        <fullName evidence="4">CubicO group peptidase, beta-lactamase class C family</fullName>
    </submittedName>
</protein>
<evidence type="ECO:0000313" key="5">
    <source>
        <dbReference type="Proteomes" id="UP000182740"/>
    </source>
</evidence>
<dbReference type="GO" id="GO:0016787">
    <property type="term" value="F:hydrolase activity"/>
    <property type="evidence" value="ECO:0007669"/>
    <property type="project" value="UniProtKB-KW"/>
</dbReference>
<name>A0A1K1SBM4_9PSEU</name>
<dbReference type="InterPro" id="IPR001466">
    <property type="entry name" value="Beta-lactam-related"/>
</dbReference>
<dbReference type="Gene3D" id="3.40.710.10">
    <property type="entry name" value="DD-peptidase/beta-lactamase superfamily"/>
    <property type="match status" value="1"/>
</dbReference>
<evidence type="ECO:0000313" key="4">
    <source>
        <dbReference type="EMBL" id="SFW81437.1"/>
    </source>
</evidence>
<accession>A0A1K1SBM4</accession>
<keyword evidence="5" id="KW-1185">Reference proteome</keyword>
<gene>
    <name evidence="4" type="ORF">SAMN04489730_5186</name>
</gene>